<protein>
    <submittedName>
        <fullName evidence="1">Uncharacterized protein</fullName>
    </submittedName>
</protein>
<evidence type="ECO:0000313" key="1">
    <source>
        <dbReference type="EMBL" id="KHJ79574.1"/>
    </source>
</evidence>
<dbReference type="OrthoDB" id="5827962at2759"/>
<proteinExistence type="predicted"/>
<organism evidence="1 2">
    <name type="scientific">Oesophagostomum dentatum</name>
    <name type="common">Nodular worm</name>
    <dbReference type="NCBI Taxonomy" id="61180"/>
    <lineage>
        <taxon>Eukaryota</taxon>
        <taxon>Metazoa</taxon>
        <taxon>Ecdysozoa</taxon>
        <taxon>Nematoda</taxon>
        <taxon>Chromadorea</taxon>
        <taxon>Rhabditida</taxon>
        <taxon>Rhabditina</taxon>
        <taxon>Rhabditomorpha</taxon>
        <taxon>Strongyloidea</taxon>
        <taxon>Strongylidae</taxon>
        <taxon>Oesophagostomum</taxon>
    </lineage>
</organism>
<keyword evidence="2" id="KW-1185">Reference proteome</keyword>
<accession>A0A0B1S3S8</accession>
<gene>
    <name evidence="1" type="ORF">OESDEN_20773</name>
</gene>
<dbReference type="Proteomes" id="UP000053660">
    <property type="component" value="Unassembled WGS sequence"/>
</dbReference>
<dbReference type="EMBL" id="KN604331">
    <property type="protein sequence ID" value="KHJ79574.1"/>
    <property type="molecule type" value="Genomic_DNA"/>
</dbReference>
<reference evidence="1 2" key="1">
    <citation type="submission" date="2014-03" db="EMBL/GenBank/DDBJ databases">
        <title>Draft genome of the hookworm Oesophagostomum dentatum.</title>
        <authorList>
            <person name="Mitreva M."/>
        </authorList>
    </citation>
    <scope>NUCLEOTIDE SEQUENCE [LARGE SCALE GENOMIC DNA]</scope>
    <source>
        <strain evidence="1 2">OD-Hann</strain>
    </source>
</reference>
<name>A0A0B1S3S8_OESDE</name>
<sequence>CQLHYTYCKIADSFLTLALTIKLQPRIVSDAFRYNQAETFAFLLKYMDGEQLRNATEVIDRIQGRRDTNGERLRHAMRHRQMTID</sequence>
<dbReference type="AlphaFoldDB" id="A0A0B1S3S8"/>
<evidence type="ECO:0000313" key="2">
    <source>
        <dbReference type="Proteomes" id="UP000053660"/>
    </source>
</evidence>
<feature type="non-terminal residue" evidence="1">
    <location>
        <position position="1"/>
    </location>
</feature>